<dbReference type="OrthoDB" id="9782542at2"/>
<evidence type="ECO:0000256" key="1">
    <source>
        <dbReference type="ARBA" id="ARBA00006068"/>
    </source>
</evidence>
<dbReference type="NCBIfam" id="TIGR00350">
    <property type="entry name" value="lytR_cpsA_psr"/>
    <property type="match status" value="1"/>
</dbReference>
<dbReference type="Gene3D" id="3.30.70.2390">
    <property type="match status" value="1"/>
</dbReference>
<dbReference type="PANTHER" id="PTHR33392:SF6">
    <property type="entry name" value="POLYISOPRENYL-TEICHOIC ACID--PEPTIDOGLYCAN TEICHOIC ACID TRANSFERASE TAGU"/>
    <property type="match status" value="1"/>
</dbReference>
<feature type="region of interest" description="Disordered" evidence="2">
    <location>
        <begin position="333"/>
        <end position="352"/>
    </location>
</feature>
<protein>
    <submittedName>
        <fullName evidence="6">Transcriptional attenuator, LytR family</fullName>
    </submittedName>
</protein>
<comment type="similarity">
    <text evidence="1">Belongs to the LytR/CpsA/Psr (LCP) family.</text>
</comment>
<dbReference type="Pfam" id="PF03816">
    <property type="entry name" value="LytR_cpsA_psr"/>
    <property type="match status" value="1"/>
</dbReference>
<organism evidence="6 7">
    <name type="scientific">Selenomonas ruminantium</name>
    <dbReference type="NCBI Taxonomy" id="971"/>
    <lineage>
        <taxon>Bacteria</taxon>
        <taxon>Bacillati</taxon>
        <taxon>Bacillota</taxon>
        <taxon>Negativicutes</taxon>
        <taxon>Selenomonadales</taxon>
        <taxon>Selenomonadaceae</taxon>
        <taxon>Selenomonas</taxon>
    </lineage>
</organism>
<dbReference type="EMBL" id="FNJQ01000055">
    <property type="protein sequence ID" value="SDP77714.1"/>
    <property type="molecule type" value="Genomic_DNA"/>
</dbReference>
<dbReference type="InterPro" id="IPR004474">
    <property type="entry name" value="LytR_CpsA_psr"/>
</dbReference>
<dbReference type="PROSITE" id="PS51257">
    <property type="entry name" value="PROKAR_LIPOPROTEIN"/>
    <property type="match status" value="1"/>
</dbReference>
<evidence type="ECO:0000259" key="4">
    <source>
        <dbReference type="Pfam" id="PF03816"/>
    </source>
</evidence>
<evidence type="ECO:0000256" key="2">
    <source>
        <dbReference type="SAM" id="MobiDB-lite"/>
    </source>
</evidence>
<dbReference type="Pfam" id="PF13399">
    <property type="entry name" value="LytR_C"/>
    <property type="match status" value="1"/>
</dbReference>
<reference evidence="6 7" key="1">
    <citation type="submission" date="2016-10" db="EMBL/GenBank/DDBJ databases">
        <authorList>
            <person name="de Groot N.N."/>
        </authorList>
    </citation>
    <scope>NUCLEOTIDE SEQUENCE [LARGE SCALE GENOMIC DNA]</scope>
    <source>
        <strain evidence="6 7">S137</strain>
    </source>
</reference>
<dbReference type="PANTHER" id="PTHR33392">
    <property type="entry name" value="POLYISOPRENYL-TEICHOIC ACID--PEPTIDOGLYCAN TEICHOIC ACID TRANSFERASE TAGU"/>
    <property type="match status" value="1"/>
</dbReference>
<feature type="domain" description="LytR/CpsA/Psr regulator C-terminal" evidence="5">
    <location>
        <begin position="357"/>
        <end position="403"/>
    </location>
</feature>
<evidence type="ECO:0000256" key="3">
    <source>
        <dbReference type="SAM" id="SignalP"/>
    </source>
</evidence>
<dbReference type="InterPro" id="IPR050922">
    <property type="entry name" value="LytR/CpsA/Psr_CW_biosynth"/>
</dbReference>
<keyword evidence="3" id="KW-0732">Signal</keyword>
<feature type="compositionally biased region" description="Basic and acidic residues" evidence="2">
    <location>
        <begin position="338"/>
        <end position="352"/>
    </location>
</feature>
<dbReference type="Proteomes" id="UP000182412">
    <property type="component" value="Unassembled WGS sequence"/>
</dbReference>
<dbReference type="Gene3D" id="3.40.630.190">
    <property type="entry name" value="LCP protein"/>
    <property type="match status" value="1"/>
</dbReference>
<evidence type="ECO:0000313" key="6">
    <source>
        <dbReference type="EMBL" id="SDP77714.1"/>
    </source>
</evidence>
<dbReference type="AlphaFoldDB" id="A0A1H0VH92"/>
<feature type="domain" description="Cell envelope-related transcriptional attenuator" evidence="4">
    <location>
        <begin position="74"/>
        <end position="223"/>
    </location>
</feature>
<evidence type="ECO:0000259" key="5">
    <source>
        <dbReference type="Pfam" id="PF13399"/>
    </source>
</evidence>
<feature type="chain" id="PRO_5010179610" evidence="3">
    <location>
        <begin position="34"/>
        <end position="440"/>
    </location>
</feature>
<sequence length="440" mass="48838">MRQRRRGKRSMKRVKWILAVMLVLAAACFGVMAARYHGDGGSEAASIYGEQAEEDRITHVMLLGVDRREGDVGRSDTMMVAALDQSKGKAALISVPRDTRVQIEKNDYEKINHAYAYGGHKLSQEAVEKLLGTKIDHYIIIDTKAFERIIDALDGVDINVEKRMYYEDPWDDDGGLVIDLYPGEQHMNGKKAIQYVRYRDGEGDIGRIGRQQKFMKAVLAKVISPSVLPQLPKLVEEIKSAIQTDMSLTELLEFAGQLKSVHDNGLSAQMVPGQPAYIKDVSYWIPDITDLRQLMAEQLGLELSDKAKEQAQADEDAYMKTLPSGMQLLAQSKNSGKVLEEEAKKPEEETKPMKPEEISVMVINDSGINGAAAEVAQILQRKGFIISGVETGKTSSRTQTTITTSTRNTDVFYGMPFTCVIMDGGSSNQAVVHIGLDYRK</sequence>
<dbReference type="InterPro" id="IPR027381">
    <property type="entry name" value="LytR/CpsA/Psr_C"/>
</dbReference>
<evidence type="ECO:0000313" key="7">
    <source>
        <dbReference type="Proteomes" id="UP000182412"/>
    </source>
</evidence>
<feature type="signal peptide" evidence="3">
    <location>
        <begin position="1"/>
        <end position="33"/>
    </location>
</feature>
<accession>A0A1H0VH92</accession>
<name>A0A1H0VH92_SELRU</name>
<proteinExistence type="inferred from homology"/>
<gene>
    <name evidence="6" type="ORF">SAMN05216366_1556</name>
</gene>